<dbReference type="PANTHER" id="PTHR31936">
    <property type="entry name" value="PROTEIN CBG18744"/>
    <property type="match status" value="1"/>
</dbReference>
<dbReference type="eggNOG" id="ENOG502R958">
    <property type="taxonomic scope" value="Eukaryota"/>
</dbReference>
<feature type="signal peptide" evidence="1">
    <location>
        <begin position="1"/>
        <end position="17"/>
    </location>
</feature>
<gene>
    <name evidence="2" type="ORF">CAEBREN_20804</name>
</gene>
<dbReference type="HOGENOM" id="CLU_883468_0_0_1"/>
<keyword evidence="1" id="KW-0732">Signal</keyword>
<protein>
    <recommendedName>
        <fullName evidence="4">DUF281 domain-containing protein</fullName>
    </recommendedName>
</protein>
<feature type="chain" id="PRO_5003404897" description="DUF281 domain-containing protein" evidence="1">
    <location>
        <begin position="18"/>
        <end position="315"/>
    </location>
</feature>
<proteinExistence type="predicted"/>
<dbReference type="InParanoid" id="G0NCA3"/>
<dbReference type="EMBL" id="GL379861">
    <property type="protein sequence ID" value="EGT57393.1"/>
    <property type="molecule type" value="Genomic_DNA"/>
</dbReference>
<reference evidence="3" key="1">
    <citation type="submission" date="2011-07" db="EMBL/GenBank/DDBJ databases">
        <authorList>
            <consortium name="Caenorhabditis brenneri Sequencing and Analysis Consortium"/>
            <person name="Wilson R.K."/>
        </authorList>
    </citation>
    <scope>NUCLEOTIDE SEQUENCE [LARGE SCALE GENOMIC DNA]</scope>
    <source>
        <strain evidence="3">PB2801</strain>
    </source>
</reference>
<evidence type="ECO:0008006" key="4">
    <source>
        <dbReference type="Google" id="ProtNLM"/>
    </source>
</evidence>
<sequence length="315" mass="34362">MFLLLTVVVLAAVPAMGQDLNQECMVMDPNLNKMVYSPLATQCENKNSDLICEMIMGSVNVTTGSSAPRASNCYKGYGEDGKLREYPQIKQDAITYCPKKCGYCCISSAFSCKWTIPEGYTPEIEKICNSTMSMHSSFIFYKPSGLFKVMTIKWIRTRTCLSGDLNCPCSGDTIDSTYSEFHSSFFCFETPGPCPCIRVTVINSTTTCSSATSKQPFFVRTPYYNPSKCVAAFIAEASNYRHTFYTASGGNFLTTIGWVDSTGTCQAADVKGLGGLGTAGTFYKLEFPCNLTTGRFGGVVDGNSMTDLAAIAQFY</sequence>
<evidence type="ECO:0000313" key="3">
    <source>
        <dbReference type="Proteomes" id="UP000008068"/>
    </source>
</evidence>
<evidence type="ECO:0000256" key="1">
    <source>
        <dbReference type="SAM" id="SignalP"/>
    </source>
</evidence>
<organism evidence="3">
    <name type="scientific">Caenorhabditis brenneri</name>
    <name type="common">Nematode worm</name>
    <dbReference type="NCBI Taxonomy" id="135651"/>
    <lineage>
        <taxon>Eukaryota</taxon>
        <taxon>Metazoa</taxon>
        <taxon>Ecdysozoa</taxon>
        <taxon>Nematoda</taxon>
        <taxon>Chromadorea</taxon>
        <taxon>Rhabditida</taxon>
        <taxon>Rhabditina</taxon>
        <taxon>Rhabditomorpha</taxon>
        <taxon>Rhabditoidea</taxon>
        <taxon>Rhabditidae</taxon>
        <taxon>Peloderinae</taxon>
        <taxon>Caenorhabditis</taxon>
    </lineage>
</organism>
<dbReference type="PANTHER" id="PTHR31936:SF2">
    <property type="entry name" value="FLO11 DOMAIN-CONTAINING PROTEIN"/>
    <property type="match status" value="1"/>
</dbReference>
<accession>G0NCA3</accession>
<dbReference type="AlphaFoldDB" id="G0NCA3"/>
<dbReference type="Proteomes" id="UP000008068">
    <property type="component" value="Unassembled WGS sequence"/>
</dbReference>
<keyword evidence="3" id="KW-1185">Reference proteome</keyword>
<name>G0NCA3_CAEBE</name>
<evidence type="ECO:0000313" key="2">
    <source>
        <dbReference type="EMBL" id="EGT57393.1"/>
    </source>
</evidence>